<dbReference type="GO" id="GO:0003677">
    <property type="term" value="F:DNA binding"/>
    <property type="evidence" value="ECO:0007669"/>
    <property type="project" value="InterPro"/>
</dbReference>
<accession>A0A2X2XWW9</accession>
<name>A0A2X2XWW9_CLOPF</name>
<dbReference type="Proteomes" id="UP000249986">
    <property type="component" value="Unassembled WGS sequence"/>
</dbReference>
<dbReference type="GO" id="GO:0005524">
    <property type="term" value="F:ATP binding"/>
    <property type="evidence" value="ECO:0007669"/>
    <property type="project" value="InterPro"/>
</dbReference>
<dbReference type="GO" id="GO:0004519">
    <property type="term" value="F:endonuclease activity"/>
    <property type="evidence" value="ECO:0007669"/>
    <property type="project" value="InterPro"/>
</dbReference>
<dbReference type="RefSeq" id="WP_111926049.1">
    <property type="nucleotide sequence ID" value="NZ_UAWG01000001.1"/>
</dbReference>
<dbReference type="InterPro" id="IPR001650">
    <property type="entry name" value="Helicase_C-like"/>
</dbReference>
<dbReference type="GO" id="GO:0005829">
    <property type="term" value="C:cytosol"/>
    <property type="evidence" value="ECO:0007669"/>
    <property type="project" value="TreeGrafter"/>
</dbReference>
<keyword evidence="3" id="KW-0347">Helicase</keyword>
<dbReference type="Pfam" id="PF01844">
    <property type="entry name" value="HNH"/>
    <property type="match status" value="1"/>
</dbReference>
<dbReference type="PROSITE" id="PS51194">
    <property type="entry name" value="HELICASE_CTER"/>
    <property type="match status" value="1"/>
</dbReference>
<dbReference type="InterPro" id="IPR050742">
    <property type="entry name" value="Helicase_Restrict-Modif_Enz"/>
</dbReference>
<dbReference type="GO" id="GO:0004386">
    <property type="term" value="F:helicase activity"/>
    <property type="evidence" value="ECO:0007669"/>
    <property type="project" value="UniProtKB-KW"/>
</dbReference>
<dbReference type="PROSITE" id="PS51192">
    <property type="entry name" value="HELICASE_ATP_BIND_1"/>
    <property type="match status" value="1"/>
</dbReference>
<keyword evidence="3" id="KW-0547">Nucleotide-binding</keyword>
<feature type="domain" description="Helicase C-terminal" evidence="2">
    <location>
        <begin position="275"/>
        <end position="438"/>
    </location>
</feature>
<feature type="domain" description="Helicase ATP-binding" evidence="1">
    <location>
        <begin position="37"/>
        <end position="209"/>
    </location>
</feature>
<dbReference type="SMART" id="SM00487">
    <property type="entry name" value="DEXDc"/>
    <property type="match status" value="1"/>
</dbReference>
<dbReference type="AlphaFoldDB" id="A0A2X2XWW9"/>
<dbReference type="Gene3D" id="3.40.50.300">
    <property type="entry name" value="P-loop containing nucleotide triphosphate hydrolases"/>
    <property type="match status" value="2"/>
</dbReference>
<dbReference type="SMART" id="SM00490">
    <property type="entry name" value="HELICc"/>
    <property type="match status" value="1"/>
</dbReference>
<dbReference type="PANTHER" id="PTHR47396">
    <property type="entry name" value="TYPE I RESTRICTION ENZYME ECOKI R PROTEIN"/>
    <property type="match status" value="1"/>
</dbReference>
<dbReference type="Pfam" id="PF04851">
    <property type="entry name" value="ResIII"/>
    <property type="match status" value="1"/>
</dbReference>
<keyword evidence="3" id="KW-0067">ATP-binding</keyword>
<evidence type="ECO:0000259" key="1">
    <source>
        <dbReference type="PROSITE" id="PS51192"/>
    </source>
</evidence>
<dbReference type="InterPro" id="IPR006935">
    <property type="entry name" value="Helicase/UvrB_N"/>
</dbReference>
<evidence type="ECO:0000313" key="4">
    <source>
        <dbReference type="Proteomes" id="UP000249986"/>
    </source>
</evidence>
<dbReference type="Gene3D" id="1.10.30.50">
    <property type="match status" value="1"/>
</dbReference>
<dbReference type="GO" id="GO:0016787">
    <property type="term" value="F:hydrolase activity"/>
    <property type="evidence" value="ECO:0007669"/>
    <property type="project" value="InterPro"/>
</dbReference>
<sequence length="740" mass="85210">MEEKINITYAGEVRVAKGKSNRTLYEHQKDAVEKLNKLNERDSFSSLLVLPTGGGKTFTGVYWLLKEAVNNKKKVLWIAHRHLLLEQAANTFQKTAYSDLLYNISSFNYRIVSGKHDQAINIKESDDILIISKDSAIRNLDSIGKWLSKEEEVYLVIDEAHHATAKSYRKLIDYVYSKVEKVKLLGLTATPFRTADNEQGLLAKIFTDGIVFKIDLKDLIKKEILSRPLFEACETEIKVGNNMGLKAIKNIEYLDNLPDDIANDIANNKERNKLIVNRYLANLDKYGQTIIFALNRLHAISLRGLFEKAGIPAGVIVSGTKAEFIGIDISDKENELQIKNYREGKIKVLINVNILTEGVDLPQTKTVFLTRPTVSTILMTQMVGRALRGEQAGGTKEAYVVSFIDQWQEHIAWVNAETLIENEDDFIDDTPSNNSGNEIRLISIAKIEEFAKLMDDTVDTSKLEAIGFMKRVPLGMYAFTFIDDNMMERNHQVLVYDSTKKQYEEFIKDLPVFFESYNIEDEVIPDKTMKELLKVAKDTYFDDYMLPKYDENDIEYILKYYAQKECEPNFIPFKEIDRQKLNLTDIAKDIVHKDLRRSEIRKYIDNLWNQEDGIIRIYFNKKMYFVRQLQIEIDIVEGTYESYDEIPKVVGEERKLSKLSLYDLEKVAPEKAREIKDKVYSSYMNNEGLYYCSKCGYTSNFKGMFQIDHIKPISKGGLTTLDNLQLLCSKCNKIKGDKLE</sequence>
<dbReference type="InterPro" id="IPR027417">
    <property type="entry name" value="P-loop_NTPase"/>
</dbReference>
<dbReference type="GO" id="GO:0008270">
    <property type="term" value="F:zinc ion binding"/>
    <property type="evidence" value="ECO:0007669"/>
    <property type="project" value="InterPro"/>
</dbReference>
<evidence type="ECO:0000259" key="2">
    <source>
        <dbReference type="PROSITE" id="PS51194"/>
    </source>
</evidence>
<dbReference type="Pfam" id="PF00271">
    <property type="entry name" value="Helicase_C"/>
    <property type="match status" value="1"/>
</dbReference>
<dbReference type="CDD" id="cd00085">
    <property type="entry name" value="HNHc"/>
    <property type="match status" value="1"/>
</dbReference>
<dbReference type="EMBL" id="UAWG01000001">
    <property type="protein sequence ID" value="SQB57948.1"/>
    <property type="molecule type" value="Genomic_DNA"/>
</dbReference>
<proteinExistence type="predicted"/>
<dbReference type="PANTHER" id="PTHR47396:SF1">
    <property type="entry name" value="ATP-DEPENDENT HELICASE IRC3-RELATED"/>
    <property type="match status" value="1"/>
</dbReference>
<reference evidence="3 4" key="1">
    <citation type="submission" date="2018-06" db="EMBL/GenBank/DDBJ databases">
        <authorList>
            <consortium name="Pathogen Informatics"/>
            <person name="Doyle S."/>
        </authorList>
    </citation>
    <scope>NUCLEOTIDE SEQUENCE [LARGE SCALE GENOMIC DNA]</scope>
    <source>
        <strain evidence="3 4">NCTC10719</strain>
    </source>
</reference>
<dbReference type="InterPro" id="IPR003615">
    <property type="entry name" value="HNH_nuc"/>
</dbReference>
<evidence type="ECO:0000313" key="3">
    <source>
        <dbReference type="EMBL" id="SQB57948.1"/>
    </source>
</evidence>
<dbReference type="SMART" id="SM00507">
    <property type="entry name" value="HNHc"/>
    <property type="match status" value="1"/>
</dbReference>
<dbReference type="InterPro" id="IPR002711">
    <property type="entry name" value="HNH"/>
</dbReference>
<dbReference type="InterPro" id="IPR014001">
    <property type="entry name" value="Helicase_ATP-bd"/>
</dbReference>
<organism evidence="3 4">
    <name type="scientific">Clostridium perfringens</name>
    <dbReference type="NCBI Taxonomy" id="1502"/>
    <lineage>
        <taxon>Bacteria</taxon>
        <taxon>Bacillati</taxon>
        <taxon>Bacillota</taxon>
        <taxon>Clostridia</taxon>
        <taxon>Eubacteriales</taxon>
        <taxon>Clostridiaceae</taxon>
        <taxon>Clostridium</taxon>
    </lineage>
</organism>
<gene>
    <name evidence="3" type="ORF">NCTC10719_00542</name>
</gene>
<keyword evidence="3" id="KW-0378">Hydrolase</keyword>
<protein>
    <submittedName>
        <fullName evidence="3">DNA/RNA helicase</fullName>
    </submittedName>
</protein>
<dbReference type="SUPFAM" id="SSF52540">
    <property type="entry name" value="P-loop containing nucleoside triphosphate hydrolases"/>
    <property type="match status" value="1"/>
</dbReference>